<dbReference type="InterPro" id="IPR028069">
    <property type="entry name" value="TMEM89"/>
</dbReference>
<keyword evidence="1" id="KW-1133">Transmembrane helix</keyword>
<dbReference type="GeneTree" id="ENSGT00390000005336"/>
<dbReference type="STRING" id="379532.ENSPCOP00000024045"/>
<keyword evidence="1" id="KW-0472">Membrane</keyword>
<reference evidence="3" key="2">
    <citation type="submission" date="2025-09" db="UniProtKB">
        <authorList>
            <consortium name="Ensembl"/>
        </authorList>
    </citation>
    <scope>IDENTIFICATION</scope>
</reference>
<reference evidence="3" key="1">
    <citation type="submission" date="2025-08" db="UniProtKB">
        <authorList>
            <consortium name="Ensembl"/>
        </authorList>
    </citation>
    <scope>IDENTIFICATION</scope>
</reference>
<dbReference type="Ensembl" id="ENSPCOT00000034725.1">
    <property type="protein sequence ID" value="ENSPCOP00000024045.1"/>
    <property type="gene ID" value="ENSPCOG00000024176.1"/>
</dbReference>
<protein>
    <submittedName>
        <fullName evidence="3">Transmembrane protein 89</fullName>
    </submittedName>
</protein>
<dbReference type="RefSeq" id="XP_012494371.1">
    <property type="nucleotide sequence ID" value="XM_012638917.1"/>
</dbReference>
<accession>A0A2K6GCT2</accession>
<name>A0A2K6GCT2_PROCO</name>
<evidence type="ECO:0000313" key="3">
    <source>
        <dbReference type="Ensembl" id="ENSPCOP00000024045.1"/>
    </source>
</evidence>
<dbReference type="GeneID" id="105805912"/>
<keyword evidence="1" id="KW-0812">Transmembrane</keyword>
<dbReference type="CTD" id="440955"/>
<organism evidence="3 4">
    <name type="scientific">Propithecus coquereli</name>
    <name type="common">Coquerel's sifaka</name>
    <name type="synonym">Propithecus verreauxi coquereli</name>
    <dbReference type="NCBI Taxonomy" id="379532"/>
    <lineage>
        <taxon>Eukaryota</taxon>
        <taxon>Metazoa</taxon>
        <taxon>Chordata</taxon>
        <taxon>Craniata</taxon>
        <taxon>Vertebrata</taxon>
        <taxon>Euteleostomi</taxon>
        <taxon>Mammalia</taxon>
        <taxon>Eutheria</taxon>
        <taxon>Euarchontoglires</taxon>
        <taxon>Primates</taxon>
        <taxon>Strepsirrhini</taxon>
        <taxon>Lemuriformes</taxon>
        <taxon>Indriidae</taxon>
        <taxon>Propithecus</taxon>
    </lineage>
</organism>
<dbReference type="PANTHER" id="PTHR37869:SF1">
    <property type="entry name" value="TRANSMEMBRANE PROTEIN 89"/>
    <property type="match status" value="1"/>
</dbReference>
<evidence type="ECO:0000256" key="2">
    <source>
        <dbReference type="SAM" id="SignalP"/>
    </source>
</evidence>
<dbReference type="Pfam" id="PF15098">
    <property type="entry name" value="TMEM89"/>
    <property type="match status" value="1"/>
</dbReference>
<feature type="transmembrane region" description="Helical" evidence="1">
    <location>
        <begin position="68"/>
        <end position="86"/>
    </location>
</feature>
<gene>
    <name evidence="3" type="primary">TMEM89</name>
</gene>
<feature type="signal peptide" evidence="2">
    <location>
        <begin position="1"/>
        <end position="25"/>
    </location>
</feature>
<sequence length="163" mass="18131">MLPVLPSLPSLPLLLLLATTAPSHGWSRPLWYQVGLDLQPWGCQPNSMEGCRASLGCPGYWMDLGANHIYPVAGVTLTTTMMMLVISRRVLQRRRLQATKVEHPQVTTEPCGPWKRQATISDRTILLGVLHMLDALLVHIESHLRHLATQQQIQIKGTSTQNG</sequence>
<dbReference type="Proteomes" id="UP000233160">
    <property type="component" value="Unassembled WGS sequence"/>
</dbReference>
<dbReference type="OMA" id="CPGHWMG"/>
<dbReference type="OrthoDB" id="9833607at2759"/>
<evidence type="ECO:0000256" key="1">
    <source>
        <dbReference type="SAM" id="Phobius"/>
    </source>
</evidence>
<dbReference type="PANTHER" id="PTHR37869">
    <property type="entry name" value="TRANSMEMBRANE PROTEIN 89"/>
    <property type="match status" value="1"/>
</dbReference>
<evidence type="ECO:0000313" key="4">
    <source>
        <dbReference type="Proteomes" id="UP000233160"/>
    </source>
</evidence>
<dbReference type="KEGG" id="pcoq:105805912"/>
<feature type="chain" id="PRO_5014434841" evidence="2">
    <location>
        <begin position="26"/>
        <end position="163"/>
    </location>
</feature>
<keyword evidence="4" id="KW-1185">Reference proteome</keyword>
<dbReference type="AlphaFoldDB" id="A0A2K6GCT2"/>
<proteinExistence type="predicted"/>
<keyword evidence="2" id="KW-0732">Signal</keyword>